<gene>
    <name evidence="3" type="primary">mettl22</name>
</gene>
<reference evidence="4" key="3">
    <citation type="journal article" date="2014" name="Nature">
        <title>Elephant shark genome provides unique insights into gnathostome evolution.</title>
        <authorList>
            <consortium name="International Elephant Shark Genome Sequencing Consortium"/>
            <person name="Venkatesh B."/>
            <person name="Lee A.P."/>
            <person name="Ravi V."/>
            <person name="Maurya A.K."/>
            <person name="Lian M.M."/>
            <person name="Swann J.B."/>
            <person name="Ohta Y."/>
            <person name="Flajnik M.F."/>
            <person name="Sutoh Y."/>
            <person name="Kasahara M."/>
            <person name="Hoon S."/>
            <person name="Gangu V."/>
            <person name="Roy S.W."/>
            <person name="Irimia M."/>
            <person name="Korzh V."/>
            <person name="Kondrychyn I."/>
            <person name="Lim Z.W."/>
            <person name="Tay B.H."/>
            <person name="Tohari S."/>
            <person name="Kong K.W."/>
            <person name="Ho S."/>
            <person name="Lorente-Galdos B."/>
            <person name="Quilez J."/>
            <person name="Marques-Bonet T."/>
            <person name="Raney B.J."/>
            <person name="Ingham P.W."/>
            <person name="Tay A."/>
            <person name="Hillier L.W."/>
            <person name="Minx P."/>
            <person name="Boehm T."/>
            <person name="Wilson R.K."/>
            <person name="Brenner S."/>
            <person name="Warren W.C."/>
        </authorList>
    </citation>
    <scope>NUCLEOTIDE SEQUENCE [LARGE SCALE GENOMIC DNA]</scope>
</reference>
<dbReference type="GeneID" id="103178829"/>
<keyword evidence="4" id="KW-1185">Reference proteome</keyword>
<sequence length="398" mass="45701">MDSIIFTSDTVLSDVHLFTPNCRHLMVRLNAVGQPVFLSKFKFILDVNGCDKDGSEHLKEEKHVLAEIEDAFTCQTGCSTEVVHERKDEGEEKETPQIERLLDEDGDLDLARRPPPTHILSSRGQNTRRDKVHPTILSKGEEDVYEENEECSSSCNEIKIEHTMATSLEDAGKQVWRGAFLLADYVLHNSYLFRNCTVLELGAGTGMTSIVMATVAKSVYCTDVGDDLLNMCEQNINANKHIYGPTGSHIKVRELDWLRDELCTDTQCPYSWSEEEISELYDRTDFLMAADVFYDDDLTDALFRTLYRIVSNLRNPSTMYFSVEKRLNFTLRRMDITCEAYDHFRLCMADLENICDGKTKFTVEPVKLTFPQFLLYERVEQLELWKVTVEPVFSTKQN</sequence>
<dbReference type="CTD" id="79091"/>
<reference evidence="3" key="5">
    <citation type="submission" date="2025-09" db="UniProtKB">
        <authorList>
            <consortium name="Ensembl"/>
        </authorList>
    </citation>
    <scope>IDENTIFICATION</scope>
</reference>
<dbReference type="Gene3D" id="3.40.50.150">
    <property type="entry name" value="Vaccinia Virus protein VP39"/>
    <property type="match status" value="1"/>
</dbReference>
<dbReference type="SUPFAM" id="SSF53335">
    <property type="entry name" value="S-adenosyl-L-methionine-dependent methyltransferases"/>
    <property type="match status" value="1"/>
</dbReference>
<dbReference type="InParanoid" id="A0A4W3I368"/>
<dbReference type="RefSeq" id="XP_042197186.1">
    <property type="nucleotide sequence ID" value="XM_042341252.1"/>
</dbReference>
<dbReference type="OrthoDB" id="46564at2759"/>
<evidence type="ECO:0000256" key="1">
    <source>
        <dbReference type="ARBA" id="ARBA00022603"/>
    </source>
</evidence>
<dbReference type="PANTHER" id="PTHR23108">
    <property type="entry name" value="METHYLTRANSFERASE-RELATED"/>
    <property type="match status" value="1"/>
</dbReference>
<reference evidence="3" key="4">
    <citation type="submission" date="2025-08" db="UniProtKB">
        <authorList>
            <consortium name="Ensembl"/>
        </authorList>
    </citation>
    <scope>IDENTIFICATION</scope>
</reference>
<proteinExistence type="predicted"/>
<dbReference type="Pfam" id="PF10294">
    <property type="entry name" value="Methyltransf_16"/>
    <property type="match status" value="1"/>
</dbReference>
<organism evidence="3 4">
    <name type="scientific">Callorhinchus milii</name>
    <name type="common">Ghost shark</name>
    <dbReference type="NCBI Taxonomy" id="7868"/>
    <lineage>
        <taxon>Eukaryota</taxon>
        <taxon>Metazoa</taxon>
        <taxon>Chordata</taxon>
        <taxon>Craniata</taxon>
        <taxon>Vertebrata</taxon>
        <taxon>Chondrichthyes</taxon>
        <taxon>Holocephali</taxon>
        <taxon>Chimaeriformes</taxon>
        <taxon>Callorhinchidae</taxon>
        <taxon>Callorhinchus</taxon>
    </lineage>
</organism>
<dbReference type="GeneTree" id="ENSGT00510000048539"/>
<dbReference type="KEGG" id="cmk:103178829"/>
<dbReference type="Proteomes" id="UP000314986">
    <property type="component" value="Unassembled WGS sequence"/>
</dbReference>
<keyword evidence="1" id="KW-0808">Transferase</keyword>
<accession>A0A4W3I368</accession>
<evidence type="ECO:0000313" key="3">
    <source>
        <dbReference type="Ensembl" id="ENSCMIP00000024334.1"/>
    </source>
</evidence>
<evidence type="ECO:0000256" key="2">
    <source>
        <dbReference type="ARBA" id="ARBA00022691"/>
    </source>
</evidence>
<dbReference type="AlphaFoldDB" id="A0A4W3I368"/>
<dbReference type="STRING" id="7868.ENSCMIP00000024334"/>
<dbReference type="GO" id="GO:0005634">
    <property type="term" value="C:nucleus"/>
    <property type="evidence" value="ECO:0007669"/>
    <property type="project" value="TreeGrafter"/>
</dbReference>
<dbReference type="CDD" id="cd02440">
    <property type="entry name" value="AdoMet_MTases"/>
    <property type="match status" value="1"/>
</dbReference>
<dbReference type="InterPro" id="IPR019410">
    <property type="entry name" value="Methyltransf_16"/>
</dbReference>
<reference evidence="4" key="1">
    <citation type="journal article" date="2006" name="Science">
        <title>Ancient noncoding elements conserved in the human genome.</title>
        <authorList>
            <person name="Venkatesh B."/>
            <person name="Kirkness E.F."/>
            <person name="Loh Y.H."/>
            <person name="Halpern A.L."/>
            <person name="Lee A.P."/>
            <person name="Johnson J."/>
            <person name="Dandona N."/>
            <person name="Viswanathan L.D."/>
            <person name="Tay A."/>
            <person name="Venter J.C."/>
            <person name="Strausberg R.L."/>
            <person name="Brenner S."/>
        </authorList>
    </citation>
    <scope>NUCLEOTIDE SEQUENCE [LARGE SCALE GENOMIC DNA]</scope>
</reference>
<keyword evidence="2" id="KW-0949">S-adenosyl-L-methionine</keyword>
<dbReference type="InterPro" id="IPR038899">
    <property type="entry name" value="METTL22"/>
</dbReference>
<dbReference type="PANTHER" id="PTHR23108:SF0">
    <property type="entry name" value="METHYLTRANSFERASE-LIKE PROTEIN 22"/>
    <property type="match status" value="1"/>
</dbReference>
<protein>
    <submittedName>
        <fullName evidence="3">Methyltransferase 22, Kin17 lysine</fullName>
    </submittedName>
</protein>
<reference evidence="4" key="2">
    <citation type="journal article" date="2007" name="PLoS Biol.">
        <title>Survey sequencing and comparative analysis of the elephant shark (Callorhinchus milii) genome.</title>
        <authorList>
            <person name="Venkatesh B."/>
            <person name="Kirkness E.F."/>
            <person name="Loh Y.H."/>
            <person name="Halpern A.L."/>
            <person name="Lee A.P."/>
            <person name="Johnson J."/>
            <person name="Dandona N."/>
            <person name="Viswanathan L.D."/>
            <person name="Tay A."/>
            <person name="Venter J.C."/>
            <person name="Strausberg R.L."/>
            <person name="Brenner S."/>
        </authorList>
    </citation>
    <scope>NUCLEOTIDE SEQUENCE [LARGE SCALE GENOMIC DNA]</scope>
</reference>
<keyword evidence="1" id="KW-0489">Methyltransferase</keyword>
<dbReference type="Ensembl" id="ENSCMIT00000024741.1">
    <property type="protein sequence ID" value="ENSCMIP00000024334.1"/>
    <property type="gene ID" value="ENSCMIG00000010797.1"/>
</dbReference>
<name>A0A4W3I368_CALMI</name>
<dbReference type="InterPro" id="IPR029063">
    <property type="entry name" value="SAM-dependent_MTases_sf"/>
</dbReference>
<dbReference type="GO" id="GO:0032259">
    <property type="term" value="P:methylation"/>
    <property type="evidence" value="ECO:0007669"/>
    <property type="project" value="UniProtKB-KW"/>
</dbReference>
<dbReference type="GO" id="GO:0008276">
    <property type="term" value="F:protein methyltransferase activity"/>
    <property type="evidence" value="ECO:0007669"/>
    <property type="project" value="InterPro"/>
</dbReference>
<evidence type="ECO:0000313" key="4">
    <source>
        <dbReference type="Proteomes" id="UP000314986"/>
    </source>
</evidence>
<dbReference type="OMA" id="AYERIQQ"/>